<gene>
    <name evidence="3" type="ORF">BCF33_2340</name>
</gene>
<dbReference type="Gene3D" id="1.10.3730.20">
    <property type="match status" value="1"/>
</dbReference>
<feature type="transmembrane region" description="Helical" evidence="1">
    <location>
        <begin position="36"/>
        <end position="58"/>
    </location>
</feature>
<dbReference type="Proteomes" id="UP000238801">
    <property type="component" value="Unassembled WGS sequence"/>
</dbReference>
<dbReference type="GO" id="GO:0016020">
    <property type="term" value="C:membrane"/>
    <property type="evidence" value="ECO:0007669"/>
    <property type="project" value="InterPro"/>
</dbReference>
<dbReference type="PANTHER" id="PTHR22911">
    <property type="entry name" value="ACYL-MALONYL CONDENSING ENZYME-RELATED"/>
    <property type="match status" value="1"/>
</dbReference>
<feature type="transmembrane region" description="Helical" evidence="1">
    <location>
        <begin position="98"/>
        <end position="118"/>
    </location>
</feature>
<feature type="domain" description="EamA" evidence="2">
    <location>
        <begin position="9"/>
        <end position="141"/>
    </location>
</feature>
<dbReference type="OrthoDB" id="7165334at2"/>
<dbReference type="AlphaFoldDB" id="A0A2T0X3G5"/>
<dbReference type="PANTHER" id="PTHR22911:SF103">
    <property type="entry name" value="BLR2811 PROTEIN"/>
    <property type="match status" value="1"/>
</dbReference>
<evidence type="ECO:0000313" key="3">
    <source>
        <dbReference type="EMBL" id="PRY93471.1"/>
    </source>
</evidence>
<keyword evidence="4" id="KW-1185">Reference proteome</keyword>
<name>A0A2T0X3G5_9RHOB</name>
<dbReference type="InterPro" id="IPR037185">
    <property type="entry name" value="EmrE-like"/>
</dbReference>
<keyword evidence="1" id="KW-1133">Transmembrane helix</keyword>
<organism evidence="3 4">
    <name type="scientific">Hasllibacter halocynthiae</name>
    <dbReference type="NCBI Taxonomy" id="595589"/>
    <lineage>
        <taxon>Bacteria</taxon>
        <taxon>Pseudomonadati</taxon>
        <taxon>Pseudomonadota</taxon>
        <taxon>Alphaproteobacteria</taxon>
        <taxon>Rhodobacterales</taxon>
        <taxon>Roseobacteraceae</taxon>
        <taxon>Hasllibacter</taxon>
    </lineage>
</organism>
<dbReference type="SUPFAM" id="SSF103481">
    <property type="entry name" value="Multidrug resistance efflux transporter EmrE"/>
    <property type="match status" value="2"/>
</dbReference>
<feature type="transmembrane region" description="Helical" evidence="1">
    <location>
        <begin position="211"/>
        <end position="230"/>
    </location>
</feature>
<evidence type="ECO:0000259" key="2">
    <source>
        <dbReference type="Pfam" id="PF00892"/>
    </source>
</evidence>
<reference evidence="3 4" key="1">
    <citation type="submission" date="2018-03" db="EMBL/GenBank/DDBJ databases">
        <title>Genomic Encyclopedia of Archaeal and Bacterial Type Strains, Phase II (KMG-II): from individual species to whole genera.</title>
        <authorList>
            <person name="Goeker M."/>
        </authorList>
    </citation>
    <scope>NUCLEOTIDE SEQUENCE [LARGE SCALE GENOMIC DNA]</scope>
    <source>
        <strain evidence="3 4">DSM 29318</strain>
    </source>
</reference>
<dbReference type="RefSeq" id="WP_106161061.1">
    <property type="nucleotide sequence ID" value="NZ_PVTT01000002.1"/>
</dbReference>
<dbReference type="Pfam" id="PF00892">
    <property type="entry name" value="EamA"/>
    <property type="match status" value="2"/>
</dbReference>
<comment type="caution">
    <text evidence="3">The sequence shown here is derived from an EMBL/GenBank/DDBJ whole genome shotgun (WGS) entry which is preliminary data.</text>
</comment>
<protein>
    <submittedName>
        <fullName evidence="3">S-adenosylmethionine uptake transporter</fullName>
    </submittedName>
</protein>
<feature type="transmembrane region" description="Helical" evidence="1">
    <location>
        <begin position="265"/>
        <end position="283"/>
    </location>
</feature>
<feature type="domain" description="EamA" evidence="2">
    <location>
        <begin position="151"/>
        <end position="277"/>
    </location>
</feature>
<dbReference type="InterPro" id="IPR000620">
    <property type="entry name" value="EamA_dom"/>
</dbReference>
<proteinExistence type="predicted"/>
<feature type="transmembrane region" description="Helical" evidence="1">
    <location>
        <begin position="242"/>
        <end position="259"/>
    </location>
</feature>
<feature type="transmembrane region" description="Helical" evidence="1">
    <location>
        <begin position="179"/>
        <end position="199"/>
    </location>
</feature>
<dbReference type="EMBL" id="PVTT01000002">
    <property type="protein sequence ID" value="PRY93471.1"/>
    <property type="molecule type" value="Genomic_DNA"/>
</dbReference>
<evidence type="ECO:0000256" key="1">
    <source>
        <dbReference type="SAM" id="Phobius"/>
    </source>
</evidence>
<feature type="transmembrane region" description="Helical" evidence="1">
    <location>
        <begin position="70"/>
        <end position="92"/>
    </location>
</feature>
<keyword evidence="1" id="KW-0472">Membrane</keyword>
<keyword evidence="1" id="KW-0812">Transmembrane</keyword>
<evidence type="ECO:0000313" key="4">
    <source>
        <dbReference type="Proteomes" id="UP000238801"/>
    </source>
</evidence>
<accession>A0A2T0X3G5</accession>
<sequence>MASPSPNLRGAALMSASMAAFTLNDAFMKGLAGEVPLFQAILIRGVAVCAVLVPVAWWRGALRLPGGGDALFVLLRTAAEIGAAFLFISALFRMPLANATAILQALPLTITLAGALFLGERVGWRRWTAIGVGFLGVLVMIRPGTEGFDRWSLYALGAVACVTLRDVATRRIGAGVPSLTVATAAAVGVTAWAGIMTLAGRDWSPVGGPAAWQLAGAVAAIMAAYLLSVATMRAGDVSFVAPFRYTGLVWALLLGLLLFGEWPDGRTLLGAGIVVASGLYTLVREARTGRRMPRAGPDLRGLRPR</sequence>